<protein>
    <submittedName>
        <fullName evidence="2">Uncharacterized protein</fullName>
    </submittedName>
</protein>
<gene>
    <name evidence="2" type="ORF">LRS1606.148</name>
</gene>
<name>A0A097SPX6_9NOCA</name>
<keyword evidence="1" id="KW-0812">Transmembrane</keyword>
<proteinExistence type="predicted"/>
<geneLocation type="plasmid" evidence="2">
    <name>pNSL1</name>
</geneLocation>
<sequence>MRCAGWSLLAEAAAVFVVVVALSVPSHPDSRRRGPRRDFTAGVALAIGWIRMLPWELAPETRTNEGIPARSERT</sequence>
<keyword evidence="2" id="KW-0614">Plasmid</keyword>
<accession>A0A097SPX6</accession>
<organism evidence="2">
    <name type="scientific">Rhodococcus sp. NS1</name>
    <dbReference type="NCBI Taxonomy" id="402236"/>
    <lineage>
        <taxon>Bacteria</taxon>
        <taxon>Bacillati</taxon>
        <taxon>Actinomycetota</taxon>
        <taxon>Actinomycetes</taxon>
        <taxon>Mycobacteriales</taxon>
        <taxon>Nocardiaceae</taxon>
        <taxon>Rhodococcus</taxon>
    </lineage>
</organism>
<dbReference type="AlphaFoldDB" id="A0A097SPX6"/>
<reference evidence="2" key="1">
    <citation type="submission" date="2014-03" db="EMBL/GenBank/DDBJ databases">
        <authorList>
            <person name="Zhang G."/>
            <person name="Zhu L."/>
            <person name="Fang P."/>
        </authorList>
    </citation>
    <scope>NUCLEOTIDE SEQUENCE</scope>
    <source>
        <strain evidence="2">NS1</strain>
        <plasmid evidence="2">pNSL1</plasmid>
    </source>
</reference>
<evidence type="ECO:0000313" key="2">
    <source>
        <dbReference type="EMBL" id="AIU93582.1"/>
    </source>
</evidence>
<evidence type="ECO:0000256" key="1">
    <source>
        <dbReference type="SAM" id="Phobius"/>
    </source>
</evidence>
<keyword evidence="1" id="KW-1133">Transmembrane helix</keyword>
<feature type="transmembrane region" description="Helical" evidence="1">
    <location>
        <begin position="6"/>
        <end position="24"/>
    </location>
</feature>
<dbReference type="EMBL" id="KJ605395">
    <property type="protein sequence ID" value="AIU93582.1"/>
    <property type="molecule type" value="Genomic_DNA"/>
</dbReference>
<keyword evidence="1" id="KW-0472">Membrane</keyword>